<evidence type="ECO:0000256" key="1">
    <source>
        <dbReference type="SAM" id="MobiDB-lite"/>
    </source>
</evidence>
<organism evidence="2 3">
    <name type="scientific">Streblomastix strix</name>
    <dbReference type="NCBI Taxonomy" id="222440"/>
    <lineage>
        <taxon>Eukaryota</taxon>
        <taxon>Metamonada</taxon>
        <taxon>Preaxostyla</taxon>
        <taxon>Oxymonadida</taxon>
        <taxon>Streblomastigidae</taxon>
        <taxon>Streblomastix</taxon>
    </lineage>
</organism>
<dbReference type="AlphaFoldDB" id="A0A5J4TVH9"/>
<proteinExistence type="predicted"/>
<protein>
    <submittedName>
        <fullName evidence="2">Uncharacterized protein</fullName>
    </submittedName>
</protein>
<evidence type="ECO:0000313" key="2">
    <source>
        <dbReference type="EMBL" id="KAA6361415.1"/>
    </source>
</evidence>
<reference evidence="2 3" key="1">
    <citation type="submission" date="2019-03" db="EMBL/GenBank/DDBJ databases">
        <title>Single cell metagenomics reveals metabolic interactions within the superorganism composed of flagellate Streblomastix strix and complex community of Bacteroidetes bacteria on its surface.</title>
        <authorList>
            <person name="Treitli S.C."/>
            <person name="Kolisko M."/>
            <person name="Husnik F."/>
            <person name="Keeling P."/>
            <person name="Hampl V."/>
        </authorList>
    </citation>
    <scope>NUCLEOTIDE SEQUENCE [LARGE SCALE GENOMIC DNA]</scope>
    <source>
        <strain evidence="2">ST1C</strain>
    </source>
</reference>
<evidence type="ECO:0000313" key="3">
    <source>
        <dbReference type="Proteomes" id="UP000324800"/>
    </source>
</evidence>
<accession>A0A5J4TVH9</accession>
<dbReference type="Proteomes" id="UP000324800">
    <property type="component" value="Unassembled WGS sequence"/>
</dbReference>
<comment type="caution">
    <text evidence="2">The sequence shown here is derived from an EMBL/GenBank/DDBJ whole genome shotgun (WGS) entry which is preliminary data.</text>
</comment>
<name>A0A5J4TVH9_9EUKA</name>
<sequence>MILIVVLVVAVLAGACVALLILTYIFGTRKVVVERQNAFRAMLDVPKQQKKNIIRRLIQEGDDEAETQESSMAHDRSQQMQDGSGIIDNGLKEDELDALLAQLQMPTEVTTQQQPPSGLNVQPNSQEMNEIDLLMQQLQLFGDQQTVPNENQNIQDLGQNEQLTDLDALSSILVQVSALTSQLFYQ</sequence>
<gene>
    <name evidence="2" type="ORF">EZS28_043059</name>
</gene>
<dbReference type="EMBL" id="SNRW01025584">
    <property type="protein sequence ID" value="KAA6361415.1"/>
    <property type="molecule type" value="Genomic_DNA"/>
</dbReference>
<feature type="region of interest" description="Disordered" evidence="1">
    <location>
        <begin position="60"/>
        <end position="81"/>
    </location>
</feature>